<dbReference type="InterPro" id="IPR014729">
    <property type="entry name" value="Rossmann-like_a/b/a_fold"/>
</dbReference>
<evidence type="ECO:0000256" key="1">
    <source>
        <dbReference type="ARBA" id="ARBA00005061"/>
    </source>
</evidence>
<keyword evidence="4" id="KW-0547">Nucleotide-binding</keyword>
<proteinExistence type="inferred from homology"/>
<evidence type="ECO:0000256" key="9">
    <source>
        <dbReference type="ARBA" id="ARBA00039149"/>
    </source>
</evidence>
<dbReference type="EC" id="6.3.4.20" evidence="9"/>
<evidence type="ECO:0000256" key="6">
    <source>
        <dbReference type="ARBA" id="ARBA00022833"/>
    </source>
</evidence>
<keyword evidence="12" id="KW-1185">Reference proteome</keyword>
<evidence type="ECO:0000313" key="11">
    <source>
        <dbReference type="EMBL" id="MEL0657325.1"/>
    </source>
</evidence>
<organism evidence="11 12">
    <name type="scientific">Pseudoalteromonas issachenkonii</name>
    <dbReference type="NCBI Taxonomy" id="152297"/>
    <lineage>
        <taxon>Bacteria</taxon>
        <taxon>Pseudomonadati</taxon>
        <taxon>Pseudomonadota</taxon>
        <taxon>Gammaproteobacteria</taxon>
        <taxon>Alteromonadales</taxon>
        <taxon>Pseudoalteromonadaceae</taxon>
        <taxon>Pseudoalteromonas</taxon>
    </lineage>
</organism>
<comment type="caution">
    <text evidence="11">The sequence shown here is derived from an EMBL/GenBank/DDBJ whole genome shotgun (WGS) entry which is preliminary data.</text>
</comment>
<evidence type="ECO:0000256" key="5">
    <source>
        <dbReference type="ARBA" id="ARBA00022785"/>
    </source>
</evidence>
<name>A0ABU9H685_9GAMM</name>
<evidence type="ECO:0000256" key="7">
    <source>
        <dbReference type="ARBA" id="ARBA00022840"/>
    </source>
</evidence>
<keyword evidence="7" id="KW-0067">ATP-binding</keyword>
<dbReference type="Proteomes" id="UP001371391">
    <property type="component" value="Unassembled WGS sequence"/>
</dbReference>
<evidence type="ECO:0000256" key="2">
    <source>
        <dbReference type="ARBA" id="ARBA00022598"/>
    </source>
</evidence>
<dbReference type="Pfam" id="PF06508">
    <property type="entry name" value="QueC"/>
    <property type="match status" value="1"/>
</dbReference>
<evidence type="ECO:0000256" key="8">
    <source>
        <dbReference type="ARBA" id="ARBA00037993"/>
    </source>
</evidence>
<dbReference type="SUPFAM" id="SSF52402">
    <property type="entry name" value="Adenine nucleotide alpha hydrolases-like"/>
    <property type="match status" value="1"/>
</dbReference>
<comment type="similarity">
    <text evidence="8">Belongs to the QueC family.</text>
</comment>
<comment type="pathway">
    <text evidence="1">Purine metabolism; 7-cyano-7-deazaguanine biosynthesis.</text>
</comment>
<dbReference type="PANTHER" id="PTHR42914:SF1">
    <property type="entry name" value="7-CYANO-7-DEAZAGUANINE SYNTHASE"/>
    <property type="match status" value="1"/>
</dbReference>
<feature type="non-terminal residue" evidence="11">
    <location>
        <position position="49"/>
    </location>
</feature>
<gene>
    <name evidence="11" type="ORF">V6257_20160</name>
</gene>
<evidence type="ECO:0000256" key="10">
    <source>
        <dbReference type="ARBA" id="ARBA00047890"/>
    </source>
</evidence>
<sequence>MNKSDALVVFSGGQDSTTCLFWAKKHFRKVYALSFIYGQKHVKEVELAR</sequence>
<keyword evidence="6" id="KW-0862">Zinc</keyword>
<keyword evidence="2 11" id="KW-0436">Ligase</keyword>
<dbReference type="PANTHER" id="PTHR42914">
    <property type="entry name" value="7-CYANO-7-DEAZAGUANINE SYNTHASE"/>
    <property type="match status" value="1"/>
</dbReference>
<protein>
    <recommendedName>
        <fullName evidence="9">7-cyano-7-deazaguanine synthase</fullName>
        <ecNumber evidence="9">6.3.4.20</ecNumber>
    </recommendedName>
</protein>
<accession>A0ABU9H685</accession>
<comment type="catalytic activity">
    <reaction evidence="10">
        <text>7-carboxy-7-carbaguanine + NH4(+) + 2 ATP = 7-cyano-7-carbaguanine + 2 AMP + 2 diphosphate + 2 H(+)</text>
        <dbReference type="Rhea" id="RHEA:27982"/>
        <dbReference type="ChEBI" id="CHEBI:15378"/>
        <dbReference type="ChEBI" id="CHEBI:28938"/>
        <dbReference type="ChEBI" id="CHEBI:30616"/>
        <dbReference type="ChEBI" id="CHEBI:33019"/>
        <dbReference type="ChEBI" id="CHEBI:45075"/>
        <dbReference type="ChEBI" id="CHEBI:61036"/>
        <dbReference type="ChEBI" id="CHEBI:456215"/>
        <dbReference type="EC" id="6.3.4.20"/>
    </reaction>
</comment>
<evidence type="ECO:0000256" key="3">
    <source>
        <dbReference type="ARBA" id="ARBA00022723"/>
    </source>
</evidence>
<dbReference type="Gene3D" id="3.40.50.620">
    <property type="entry name" value="HUPs"/>
    <property type="match status" value="1"/>
</dbReference>
<evidence type="ECO:0000256" key="4">
    <source>
        <dbReference type="ARBA" id="ARBA00022741"/>
    </source>
</evidence>
<reference evidence="11 12" key="1">
    <citation type="submission" date="2024-02" db="EMBL/GenBank/DDBJ databases">
        <title>Bacteria isolated from the canopy kelp, Nereocystis luetkeana.</title>
        <authorList>
            <person name="Pfister C.A."/>
            <person name="Younker I.T."/>
            <person name="Light S.H."/>
        </authorList>
    </citation>
    <scope>NUCLEOTIDE SEQUENCE [LARGE SCALE GENOMIC DNA]</scope>
    <source>
        <strain evidence="11 12">TI.1.03</strain>
    </source>
</reference>
<dbReference type="EMBL" id="JBAKAW010000058">
    <property type="protein sequence ID" value="MEL0657325.1"/>
    <property type="molecule type" value="Genomic_DNA"/>
</dbReference>
<dbReference type="InterPro" id="IPR018317">
    <property type="entry name" value="QueC"/>
</dbReference>
<keyword evidence="5" id="KW-0671">Queuosine biosynthesis</keyword>
<evidence type="ECO:0000313" key="12">
    <source>
        <dbReference type="Proteomes" id="UP001371391"/>
    </source>
</evidence>
<keyword evidence="3" id="KW-0479">Metal-binding</keyword>
<dbReference type="GO" id="GO:0016874">
    <property type="term" value="F:ligase activity"/>
    <property type="evidence" value="ECO:0007669"/>
    <property type="project" value="UniProtKB-KW"/>
</dbReference>